<gene>
    <name evidence="2" type="ORF">GYMLUDRAFT_247846</name>
</gene>
<proteinExistence type="predicted"/>
<feature type="compositionally biased region" description="Gly residues" evidence="1">
    <location>
        <begin position="135"/>
        <end position="147"/>
    </location>
</feature>
<dbReference type="EMBL" id="KN834798">
    <property type="protein sequence ID" value="KIK56325.1"/>
    <property type="molecule type" value="Genomic_DNA"/>
</dbReference>
<organism evidence="2 3">
    <name type="scientific">Collybiopsis luxurians FD-317 M1</name>
    <dbReference type="NCBI Taxonomy" id="944289"/>
    <lineage>
        <taxon>Eukaryota</taxon>
        <taxon>Fungi</taxon>
        <taxon>Dikarya</taxon>
        <taxon>Basidiomycota</taxon>
        <taxon>Agaricomycotina</taxon>
        <taxon>Agaricomycetes</taxon>
        <taxon>Agaricomycetidae</taxon>
        <taxon>Agaricales</taxon>
        <taxon>Marasmiineae</taxon>
        <taxon>Omphalotaceae</taxon>
        <taxon>Collybiopsis</taxon>
        <taxon>Collybiopsis luxurians</taxon>
    </lineage>
</organism>
<evidence type="ECO:0000313" key="2">
    <source>
        <dbReference type="EMBL" id="KIK56325.1"/>
    </source>
</evidence>
<sequence length="147" mass="16008">MGQPLYSAQLAPVAFDEENDRERGTVETTAAAEEAEDQRDDVGVEPTFEAPHSAIRGAETREGQHGYRRPHMSVRSSGEEGEEEEEEDREDASGPPCPWHTNDSSDDDGTVVDRELSEHDDEDELESCSDDGDVGYRGGRGAGRGGI</sequence>
<reference evidence="2 3" key="1">
    <citation type="submission" date="2014-04" db="EMBL/GenBank/DDBJ databases">
        <title>Evolutionary Origins and Diversification of the Mycorrhizal Mutualists.</title>
        <authorList>
            <consortium name="DOE Joint Genome Institute"/>
            <consortium name="Mycorrhizal Genomics Consortium"/>
            <person name="Kohler A."/>
            <person name="Kuo A."/>
            <person name="Nagy L.G."/>
            <person name="Floudas D."/>
            <person name="Copeland A."/>
            <person name="Barry K.W."/>
            <person name="Cichocki N."/>
            <person name="Veneault-Fourrey C."/>
            <person name="LaButti K."/>
            <person name="Lindquist E.A."/>
            <person name="Lipzen A."/>
            <person name="Lundell T."/>
            <person name="Morin E."/>
            <person name="Murat C."/>
            <person name="Riley R."/>
            <person name="Ohm R."/>
            <person name="Sun H."/>
            <person name="Tunlid A."/>
            <person name="Henrissat B."/>
            <person name="Grigoriev I.V."/>
            <person name="Hibbett D.S."/>
            <person name="Martin F."/>
        </authorList>
    </citation>
    <scope>NUCLEOTIDE SEQUENCE [LARGE SCALE GENOMIC DNA]</scope>
    <source>
        <strain evidence="2 3">FD-317 M1</strain>
    </source>
</reference>
<evidence type="ECO:0000256" key="1">
    <source>
        <dbReference type="SAM" id="MobiDB-lite"/>
    </source>
</evidence>
<feature type="compositionally biased region" description="Acidic residues" evidence="1">
    <location>
        <begin position="79"/>
        <end position="90"/>
    </location>
</feature>
<feature type="compositionally biased region" description="Acidic residues" evidence="1">
    <location>
        <begin position="118"/>
        <end position="133"/>
    </location>
</feature>
<dbReference type="HOGENOM" id="CLU_1768292_0_0_1"/>
<keyword evidence="3" id="KW-1185">Reference proteome</keyword>
<protein>
    <submittedName>
        <fullName evidence="2">Uncharacterized protein</fullName>
    </submittedName>
</protein>
<accession>A0A0D0AZY6</accession>
<dbReference type="Proteomes" id="UP000053593">
    <property type="component" value="Unassembled WGS sequence"/>
</dbReference>
<name>A0A0D0AZY6_9AGAR</name>
<dbReference type="AlphaFoldDB" id="A0A0D0AZY6"/>
<feature type="region of interest" description="Disordered" evidence="1">
    <location>
        <begin position="1"/>
        <end position="147"/>
    </location>
</feature>
<evidence type="ECO:0000313" key="3">
    <source>
        <dbReference type="Proteomes" id="UP000053593"/>
    </source>
</evidence>